<dbReference type="InterPro" id="IPR013766">
    <property type="entry name" value="Thioredoxin_domain"/>
</dbReference>
<dbReference type="PANTHER" id="PTHR42852:SF17">
    <property type="entry name" value="THIOREDOXIN-LIKE PROTEIN HI_1115"/>
    <property type="match status" value="1"/>
</dbReference>
<dbReference type="Proteomes" id="UP001162780">
    <property type="component" value="Chromosome"/>
</dbReference>
<dbReference type="Pfam" id="PF00578">
    <property type="entry name" value="AhpC-TSA"/>
    <property type="match status" value="1"/>
</dbReference>
<keyword evidence="3" id="KW-1185">Reference proteome</keyword>
<proteinExistence type="predicted"/>
<dbReference type="PROSITE" id="PS51352">
    <property type="entry name" value="THIOREDOXIN_2"/>
    <property type="match status" value="1"/>
</dbReference>
<dbReference type="InterPro" id="IPR000866">
    <property type="entry name" value="AhpC/TSA"/>
</dbReference>
<evidence type="ECO:0000259" key="1">
    <source>
        <dbReference type="PROSITE" id="PS51352"/>
    </source>
</evidence>
<evidence type="ECO:0000313" key="3">
    <source>
        <dbReference type="Proteomes" id="UP001162780"/>
    </source>
</evidence>
<feature type="domain" description="Thioredoxin" evidence="1">
    <location>
        <begin position="16"/>
        <end position="160"/>
    </location>
</feature>
<dbReference type="PANTHER" id="PTHR42852">
    <property type="entry name" value="THIOL:DISULFIDE INTERCHANGE PROTEIN DSBE"/>
    <property type="match status" value="1"/>
</dbReference>
<dbReference type="SUPFAM" id="SSF52833">
    <property type="entry name" value="Thioredoxin-like"/>
    <property type="match status" value="1"/>
</dbReference>
<dbReference type="InterPro" id="IPR050553">
    <property type="entry name" value="Thioredoxin_ResA/DsbE_sf"/>
</dbReference>
<dbReference type="EMBL" id="CP113517">
    <property type="protein sequence ID" value="WAR45374.1"/>
    <property type="molecule type" value="Genomic_DNA"/>
</dbReference>
<dbReference type="RefSeq" id="WP_255190345.1">
    <property type="nucleotide sequence ID" value="NZ_CP113517.1"/>
</dbReference>
<accession>A0ABY7GLJ6</accession>
<organism evidence="2 3">
    <name type="scientific">Methylomonas rapida</name>
    <dbReference type="NCBI Taxonomy" id="2963939"/>
    <lineage>
        <taxon>Bacteria</taxon>
        <taxon>Pseudomonadati</taxon>
        <taxon>Pseudomonadota</taxon>
        <taxon>Gammaproteobacteria</taxon>
        <taxon>Methylococcales</taxon>
        <taxon>Methylococcaceae</taxon>
        <taxon>Methylomonas</taxon>
    </lineage>
</organism>
<dbReference type="InterPro" id="IPR036249">
    <property type="entry name" value="Thioredoxin-like_sf"/>
</dbReference>
<reference evidence="2" key="1">
    <citation type="submission" date="2022-11" db="EMBL/GenBank/DDBJ databases">
        <title>Methylomonas rapida sp. nov., Carotenoid-Producing Obligate Methanotrophs with High Growth Characteristics and Biotechnological Potential.</title>
        <authorList>
            <person name="Tikhonova E.N."/>
            <person name="Suleimanov R.Z."/>
            <person name="Miroshnikov K."/>
            <person name="Oshkin I.Y."/>
            <person name="Belova S.E."/>
            <person name="Danilova O.V."/>
            <person name="Ashikhmin A."/>
            <person name="Konopkin A."/>
            <person name="But S.Y."/>
            <person name="Khmelenina V.N."/>
            <person name="Kuznetsov N."/>
            <person name="Pimenov N.V."/>
            <person name="Dedysh S.N."/>
        </authorList>
    </citation>
    <scope>NUCLEOTIDE SEQUENCE</scope>
    <source>
        <strain evidence="2">MP1</strain>
    </source>
</reference>
<evidence type="ECO:0000313" key="2">
    <source>
        <dbReference type="EMBL" id="WAR45374.1"/>
    </source>
</evidence>
<dbReference type="CDD" id="cd03011">
    <property type="entry name" value="TlpA_like_ScsD_MtbDsbE"/>
    <property type="match status" value="1"/>
</dbReference>
<gene>
    <name evidence="2" type="ORF">NM686_002370</name>
</gene>
<name>A0ABY7GLJ6_9GAMM</name>
<dbReference type="Gene3D" id="3.40.30.10">
    <property type="entry name" value="Glutaredoxin"/>
    <property type="match status" value="1"/>
</dbReference>
<protein>
    <submittedName>
        <fullName evidence="2">Protein disulfide oxidoreductase</fullName>
    </submittedName>
</protein>
<sequence length="160" mass="18088">MMLKKSAFYLFALLFIFAGQFLMNRNLVTGKPPPIEQNTLDDRSVMALFAQGPALLYFWAEWCGVCRAMQDNISAVARDYPSATVAVRSGNREQIATYLRKNQLQWSVVNDHDGAIGQRYGVRAVPALFFINPQGDIVFTSMGYTSEWGLRIRLWLASLL</sequence>